<name>A0A3L6QNG7_PANMI</name>
<protein>
    <submittedName>
        <fullName evidence="5">Uncharacterized protein</fullName>
    </submittedName>
</protein>
<accession>A0A3L6QNG7</accession>
<evidence type="ECO:0000313" key="6">
    <source>
        <dbReference type="Proteomes" id="UP000275267"/>
    </source>
</evidence>
<evidence type="ECO:0000256" key="4">
    <source>
        <dbReference type="ARBA" id="ARBA00023274"/>
    </source>
</evidence>
<dbReference type="EMBL" id="PQIB02000011">
    <property type="protein sequence ID" value="RLM85360.1"/>
    <property type="molecule type" value="Genomic_DNA"/>
</dbReference>
<comment type="caution">
    <text evidence="5">The sequence shown here is derived from an EMBL/GenBank/DDBJ whole genome shotgun (WGS) entry which is preliminary data.</text>
</comment>
<gene>
    <name evidence="5" type="ORF">C2845_PM04G03750</name>
</gene>
<comment type="similarity">
    <text evidence="1">Belongs to the eukaryotic ribosomal protein P1/P2 family.</text>
</comment>
<keyword evidence="4" id="KW-0687">Ribonucleoprotein</keyword>
<dbReference type="GO" id="GO:0005840">
    <property type="term" value="C:ribosome"/>
    <property type="evidence" value="ECO:0007669"/>
    <property type="project" value="UniProtKB-KW"/>
</dbReference>
<evidence type="ECO:0000256" key="3">
    <source>
        <dbReference type="ARBA" id="ARBA00022980"/>
    </source>
</evidence>
<dbReference type="Proteomes" id="UP000275267">
    <property type="component" value="Unassembled WGS sequence"/>
</dbReference>
<evidence type="ECO:0000256" key="1">
    <source>
        <dbReference type="ARBA" id="ARBA00005436"/>
    </source>
</evidence>
<keyword evidence="3" id="KW-0689">Ribosomal protein</keyword>
<dbReference type="InterPro" id="IPR038716">
    <property type="entry name" value="P1/P2_N_sf"/>
</dbReference>
<dbReference type="Gene3D" id="1.10.10.1410">
    <property type="match status" value="1"/>
</dbReference>
<dbReference type="GO" id="GO:1990904">
    <property type="term" value="C:ribonucleoprotein complex"/>
    <property type="evidence" value="ECO:0007669"/>
    <property type="project" value="UniProtKB-KW"/>
</dbReference>
<evidence type="ECO:0000256" key="2">
    <source>
        <dbReference type="ARBA" id="ARBA00011266"/>
    </source>
</evidence>
<keyword evidence="6" id="KW-1185">Reference proteome</keyword>
<sequence length="155" mass="16782">MQPRGRKGESSSVPDGAIHAAAAAKRSAGDLRAAGDRLHRELYGPHRRFVLPLVWVPHLARHADNGLWASARQDTGAARQGPMKFVAAYLLVVLAGNPSSSTEDLSAILESESYLEELLSRNMVEANHFNYNKMEPLVQGTRHTSGGYGIQVPGV</sequence>
<comment type="subunit">
    <text evidence="2">P1 and P2 exist as dimers at the large ribosomal subunit.</text>
</comment>
<organism evidence="5 6">
    <name type="scientific">Panicum miliaceum</name>
    <name type="common">Proso millet</name>
    <name type="synonym">Broomcorn millet</name>
    <dbReference type="NCBI Taxonomy" id="4540"/>
    <lineage>
        <taxon>Eukaryota</taxon>
        <taxon>Viridiplantae</taxon>
        <taxon>Streptophyta</taxon>
        <taxon>Embryophyta</taxon>
        <taxon>Tracheophyta</taxon>
        <taxon>Spermatophyta</taxon>
        <taxon>Magnoliopsida</taxon>
        <taxon>Liliopsida</taxon>
        <taxon>Poales</taxon>
        <taxon>Poaceae</taxon>
        <taxon>PACMAD clade</taxon>
        <taxon>Panicoideae</taxon>
        <taxon>Panicodae</taxon>
        <taxon>Paniceae</taxon>
        <taxon>Panicinae</taxon>
        <taxon>Panicum</taxon>
        <taxon>Panicum sect. Panicum</taxon>
    </lineage>
</organism>
<reference evidence="6" key="1">
    <citation type="journal article" date="2019" name="Nat. Commun.">
        <title>The genome of broomcorn millet.</title>
        <authorList>
            <person name="Zou C."/>
            <person name="Miki D."/>
            <person name="Li D."/>
            <person name="Tang Q."/>
            <person name="Xiao L."/>
            <person name="Rajput S."/>
            <person name="Deng P."/>
            <person name="Jia W."/>
            <person name="Huang R."/>
            <person name="Zhang M."/>
            <person name="Sun Y."/>
            <person name="Hu J."/>
            <person name="Fu X."/>
            <person name="Schnable P.S."/>
            <person name="Li F."/>
            <person name="Zhang H."/>
            <person name="Feng B."/>
            <person name="Zhu X."/>
            <person name="Liu R."/>
            <person name="Schnable J.C."/>
            <person name="Zhu J.-K."/>
            <person name="Zhang H."/>
        </authorList>
    </citation>
    <scope>NUCLEOTIDE SEQUENCE [LARGE SCALE GENOMIC DNA]</scope>
</reference>
<dbReference type="AlphaFoldDB" id="A0A3L6QNG7"/>
<proteinExistence type="inferred from homology"/>
<evidence type="ECO:0000313" key="5">
    <source>
        <dbReference type="EMBL" id="RLM85360.1"/>
    </source>
</evidence>